<evidence type="ECO:0000313" key="2">
    <source>
        <dbReference type="Proteomes" id="UP001221413"/>
    </source>
</evidence>
<evidence type="ECO:0000313" key="1">
    <source>
        <dbReference type="EMBL" id="KAJ6256678.1"/>
    </source>
</evidence>
<dbReference type="EMBL" id="JAQGDS010000012">
    <property type="protein sequence ID" value="KAJ6256678.1"/>
    <property type="molecule type" value="Genomic_DNA"/>
</dbReference>
<proteinExistence type="predicted"/>
<sequence length="504" mass="56390">MSVKSFGRAFRSRRPRRDVYTTASRLHDGIASSISEPTSIVQTRCFSSSPALAVGSKQQIRDRAIVKSQPSPLRYHSNNTLTAYIRNTAPLPYFPPTNNTPLDTLLQTVHRDQFTIDHLPDQYRRLVTRTKRHHVLADQAAQQAFAQGTNPQNTTLTVLIDDQNVPLRPLEKRVYHGAKTLTKALSLLRSPAEFDVLPTLVAAMAYSEIHVTSAQWMKLIFTCGAAGRPGIALKIAHDGIVHRRNEFTYTRPSLREMIRAQFVRFLLPDVGGGEKAVRRARSVVNQARAWKAQFDDAHLRRRDDTRAPDWLRVDPVVRGSLLFLQAGKTVRWHDGKEDVTASDDADASAAKTGSTLSDIRALQACWEAARAEIVTTNEEIENATATTTNKDKRPAYAVAREAVRDWEPVLQALEWSATVLSRSGVKDAEIDRWLPLASGLLSNALQRWKPVASGKGGERVGMQLYEGAFEDLDGWYTKDLEGKAEAVLRDRIEVEPEKERHPGH</sequence>
<organism evidence="1 2">
    <name type="scientific">Drechslerella dactyloides</name>
    <name type="common">Nematode-trapping fungus</name>
    <name type="synonym">Arthrobotrys dactyloides</name>
    <dbReference type="NCBI Taxonomy" id="74499"/>
    <lineage>
        <taxon>Eukaryota</taxon>
        <taxon>Fungi</taxon>
        <taxon>Dikarya</taxon>
        <taxon>Ascomycota</taxon>
        <taxon>Pezizomycotina</taxon>
        <taxon>Orbiliomycetes</taxon>
        <taxon>Orbiliales</taxon>
        <taxon>Orbiliaceae</taxon>
        <taxon>Drechslerella</taxon>
    </lineage>
</organism>
<protein>
    <submittedName>
        <fullName evidence="1">Uncharacterized protein</fullName>
    </submittedName>
</protein>
<name>A0AAD6IQU9_DREDA</name>
<reference evidence="1" key="1">
    <citation type="submission" date="2023-01" db="EMBL/GenBank/DDBJ databases">
        <title>The chitinases involved in constricting ring structure development in the nematode-trapping fungus Drechslerella dactyloides.</title>
        <authorList>
            <person name="Wang R."/>
            <person name="Zhang L."/>
            <person name="Tang P."/>
            <person name="Li S."/>
            <person name="Liang L."/>
        </authorList>
    </citation>
    <scope>NUCLEOTIDE SEQUENCE</scope>
    <source>
        <strain evidence="1">YMF1.00031</strain>
    </source>
</reference>
<accession>A0AAD6IQU9</accession>
<gene>
    <name evidence="1" type="ORF">Dda_8543</name>
</gene>
<dbReference type="Proteomes" id="UP001221413">
    <property type="component" value="Unassembled WGS sequence"/>
</dbReference>
<keyword evidence="2" id="KW-1185">Reference proteome</keyword>
<dbReference type="AlphaFoldDB" id="A0AAD6IQU9"/>
<comment type="caution">
    <text evidence="1">The sequence shown here is derived from an EMBL/GenBank/DDBJ whole genome shotgun (WGS) entry which is preliminary data.</text>
</comment>